<dbReference type="CDD" id="cd08421">
    <property type="entry name" value="PBP2_LTTR_like_1"/>
    <property type="match status" value="1"/>
</dbReference>
<dbReference type="GO" id="GO:0003700">
    <property type="term" value="F:DNA-binding transcription factor activity"/>
    <property type="evidence" value="ECO:0007669"/>
    <property type="project" value="InterPro"/>
</dbReference>
<protein>
    <submittedName>
        <fullName evidence="6">Transcriptional regulator</fullName>
    </submittedName>
</protein>
<dbReference type="EMBL" id="CP012621">
    <property type="protein sequence ID" value="ATG73773.1"/>
    <property type="molecule type" value="Genomic_DNA"/>
</dbReference>
<keyword evidence="3" id="KW-0238">DNA-binding</keyword>
<dbReference type="InterPro" id="IPR000847">
    <property type="entry name" value="LysR_HTH_N"/>
</dbReference>
<dbReference type="InterPro" id="IPR005119">
    <property type="entry name" value="LysR_subst-bd"/>
</dbReference>
<dbReference type="GO" id="GO:0005829">
    <property type="term" value="C:cytosol"/>
    <property type="evidence" value="ECO:0007669"/>
    <property type="project" value="TreeGrafter"/>
</dbReference>
<dbReference type="InterPro" id="IPR036390">
    <property type="entry name" value="WH_DNA-bd_sf"/>
</dbReference>
<dbReference type="PROSITE" id="PS50931">
    <property type="entry name" value="HTH_LYSR"/>
    <property type="match status" value="1"/>
</dbReference>
<evidence type="ECO:0000313" key="7">
    <source>
        <dbReference type="Proteomes" id="UP000217763"/>
    </source>
</evidence>
<organism evidence="6 7">
    <name type="scientific">Zobellella denitrificans</name>
    <dbReference type="NCBI Taxonomy" id="347534"/>
    <lineage>
        <taxon>Bacteria</taxon>
        <taxon>Pseudomonadati</taxon>
        <taxon>Pseudomonadota</taxon>
        <taxon>Gammaproteobacteria</taxon>
        <taxon>Aeromonadales</taxon>
        <taxon>Aeromonadaceae</taxon>
        <taxon>Zobellella</taxon>
    </lineage>
</organism>
<dbReference type="Pfam" id="PF00126">
    <property type="entry name" value="HTH_1"/>
    <property type="match status" value="1"/>
</dbReference>
<accession>A0A291HNQ4</accession>
<dbReference type="GO" id="GO:0003677">
    <property type="term" value="F:DNA binding"/>
    <property type="evidence" value="ECO:0007669"/>
    <property type="project" value="UniProtKB-KW"/>
</dbReference>
<dbReference type="PANTHER" id="PTHR30419">
    <property type="entry name" value="HTH-TYPE TRANSCRIPTIONAL REGULATOR YBHD"/>
    <property type="match status" value="1"/>
</dbReference>
<dbReference type="PRINTS" id="PR00039">
    <property type="entry name" value="HTHLYSR"/>
</dbReference>
<evidence type="ECO:0000256" key="4">
    <source>
        <dbReference type="ARBA" id="ARBA00023163"/>
    </source>
</evidence>
<dbReference type="KEGG" id="zdf:AN401_07795"/>
<gene>
    <name evidence="6" type="ORF">AN401_07795</name>
</gene>
<dbReference type="SUPFAM" id="SSF53850">
    <property type="entry name" value="Periplasmic binding protein-like II"/>
    <property type="match status" value="1"/>
</dbReference>
<dbReference type="Gene3D" id="1.10.10.10">
    <property type="entry name" value="Winged helix-like DNA-binding domain superfamily/Winged helix DNA-binding domain"/>
    <property type="match status" value="1"/>
</dbReference>
<comment type="similarity">
    <text evidence="1">Belongs to the LysR transcriptional regulatory family.</text>
</comment>
<reference evidence="7" key="1">
    <citation type="submission" date="2015-09" db="EMBL/GenBank/DDBJ databases">
        <authorList>
            <person name="Shao Z."/>
            <person name="Wang L."/>
        </authorList>
    </citation>
    <scope>NUCLEOTIDE SEQUENCE [LARGE SCALE GENOMIC DNA]</scope>
    <source>
        <strain evidence="7">F13-1</strain>
    </source>
</reference>
<dbReference type="Gene3D" id="3.40.190.290">
    <property type="match status" value="1"/>
</dbReference>
<evidence type="ECO:0000256" key="3">
    <source>
        <dbReference type="ARBA" id="ARBA00023125"/>
    </source>
</evidence>
<evidence type="ECO:0000256" key="1">
    <source>
        <dbReference type="ARBA" id="ARBA00009437"/>
    </source>
</evidence>
<evidence type="ECO:0000256" key="2">
    <source>
        <dbReference type="ARBA" id="ARBA00023015"/>
    </source>
</evidence>
<dbReference type="SUPFAM" id="SSF46785">
    <property type="entry name" value="Winged helix' DNA-binding domain"/>
    <property type="match status" value="1"/>
</dbReference>
<evidence type="ECO:0000259" key="5">
    <source>
        <dbReference type="PROSITE" id="PS50931"/>
    </source>
</evidence>
<proteinExistence type="inferred from homology"/>
<dbReference type="Proteomes" id="UP000217763">
    <property type="component" value="Chromosome"/>
</dbReference>
<dbReference type="PANTHER" id="PTHR30419:SF2">
    <property type="entry name" value="LYSR FAMILY TRANSCRIPTIONAL REGULATOR"/>
    <property type="match status" value="1"/>
</dbReference>
<dbReference type="FunFam" id="1.10.10.10:FF:000001">
    <property type="entry name" value="LysR family transcriptional regulator"/>
    <property type="match status" value="1"/>
</dbReference>
<dbReference type="RefSeq" id="WP_198401844.1">
    <property type="nucleotide sequence ID" value="NZ_CP012621.1"/>
</dbReference>
<name>A0A291HNQ4_9GAMM</name>
<keyword evidence="2" id="KW-0805">Transcription regulation</keyword>
<dbReference type="InterPro" id="IPR036388">
    <property type="entry name" value="WH-like_DNA-bd_sf"/>
</dbReference>
<dbReference type="Pfam" id="PF03466">
    <property type="entry name" value="LysR_substrate"/>
    <property type="match status" value="1"/>
</dbReference>
<keyword evidence="4" id="KW-0804">Transcription</keyword>
<dbReference type="InterPro" id="IPR050950">
    <property type="entry name" value="HTH-type_LysR_regulators"/>
</dbReference>
<dbReference type="AlphaFoldDB" id="A0A291HNQ4"/>
<evidence type="ECO:0000313" key="6">
    <source>
        <dbReference type="EMBL" id="ATG73773.1"/>
    </source>
</evidence>
<sequence length="294" mass="32189">MMRYDLLSLEIFMAVAEQRNLTRAAERCHLATSAVSKRISELEARVGAPLFVRAPRGMELTPAGQSLHHHVRQLRATLQQMDRELSEYGAGVTGHLRLHAITSALAQQLTLDIAGFMQAHPMIRFDIEEGVGTGVVTAVADGRADLGIIAEQTPTLGLASRPYRSDELVLVMAARHPLAERTRVSLAEALPYEFIGSHPDSSLQQLLSVQAALLGQALRQRVRVGSFECMCRMAATNLGICLLPRDVAASHRQALDLRLVGLEDGWARRQLLLVARDFGQLPAVAHSFVEHLCG</sequence>
<keyword evidence="7" id="KW-1185">Reference proteome</keyword>
<feature type="domain" description="HTH lysR-type" evidence="5">
    <location>
        <begin position="4"/>
        <end position="61"/>
    </location>
</feature>